<reference evidence="3" key="1">
    <citation type="submission" date="2020-07" db="EMBL/GenBank/DDBJ databases">
        <title>The High-quality genome of the commercially important snow crab, Chionoecetes opilio.</title>
        <authorList>
            <person name="Jeong J.-H."/>
            <person name="Ryu S."/>
        </authorList>
    </citation>
    <scope>NUCLEOTIDE SEQUENCE</scope>
    <source>
        <strain evidence="3">MADBK_172401_WGS</strain>
        <tissue evidence="3">Digestive gland</tissue>
    </source>
</reference>
<gene>
    <name evidence="3" type="ORF">GWK47_025975</name>
</gene>
<feature type="chain" id="PRO_5035212774" description="HAT C-terminal dimerisation domain-containing protein" evidence="1">
    <location>
        <begin position="28"/>
        <end position="132"/>
    </location>
</feature>
<dbReference type="Proteomes" id="UP000770661">
    <property type="component" value="Unassembled WGS sequence"/>
</dbReference>
<evidence type="ECO:0000256" key="1">
    <source>
        <dbReference type="SAM" id="SignalP"/>
    </source>
</evidence>
<feature type="signal peptide" evidence="1">
    <location>
        <begin position="1"/>
        <end position="27"/>
    </location>
</feature>
<proteinExistence type="predicted"/>
<name>A0A8J8WCV7_CHIOP</name>
<dbReference type="EMBL" id="JACEEZ010025658">
    <property type="protein sequence ID" value="KAG0698755.1"/>
    <property type="molecule type" value="Genomic_DNA"/>
</dbReference>
<dbReference type="Pfam" id="PF05699">
    <property type="entry name" value="Dimer_Tnp_hAT"/>
    <property type="match status" value="1"/>
</dbReference>
<protein>
    <recommendedName>
        <fullName evidence="2">HAT C-terminal dimerisation domain-containing protein</fullName>
    </recommendedName>
</protein>
<sequence length="132" mass="15165">MGVYAMLRVASVLISVALTRELQAVRAGRDVDEELEKNLHSWTQLDAQDNVPLSPDMFPMEHRHIWVDLFIRYNTPVPSSAAVERLFSMGSDVMRPKRSSLTAKNFEKLVYLKGNMNLLKGRWELEDSDEED</sequence>
<feature type="domain" description="HAT C-terminal dimerisation" evidence="2">
    <location>
        <begin position="79"/>
        <end position="116"/>
    </location>
</feature>
<dbReference type="SUPFAM" id="SSF53098">
    <property type="entry name" value="Ribonuclease H-like"/>
    <property type="match status" value="1"/>
</dbReference>
<organism evidence="3 4">
    <name type="scientific">Chionoecetes opilio</name>
    <name type="common">Atlantic snow crab</name>
    <name type="synonym">Cancer opilio</name>
    <dbReference type="NCBI Taxonomy" id="41210"/>
    <lineage>
        <taxon>Eukaryota</taxon>
        <taxon>Metazoa</taxon>
        <taxon>Ecdysozoa</taxon>
        <taxon>Arthropoda</taxon>
        <taxon>Crustacea</taxon>
        <taxon>Multicrustacea</taxon>
        <taxon>Malacostraca</taxon>
        <taxon>Eumalacostraca</taxon>
        <taxon>Eucarida</taxon>
        <taxon>Decapoda</taxon>
        <taxon>Pleocyemata</taxon>
        <taxon>Brachyura</taxon>
        <taxon>Eubrachyura</taxon>
        <taxon>Majoidea</taxon>
        <taxon>Majidae</taxon>
        <taxon>Chionoecetes</taxon>
    </lineage>
</organism>
<evidence type="ECO:0000259" key="2">
    <source>
        <dbReference type="Pfam" id="PF05699"/>
    </source>
</evidence>
<dbReference type="InterPro" id="IPR012337">
    <property type="entry name" value="RNaseH-like_sf"/>
</dbReference>
<dbReference type="GO" id="GO:0046983">
    <property type="term" value="F:protein dimerization activity"/>
    <property type="evidence" value="ECO:0007669"/>
    <property type="project" value="InterPro"/>
</dbReference>
<keyword evidence="4" id="KW-1185">Reference proteome</keyword>
<dbReference type="OrthoDB" id="6380091at2759"/>
<keyword evidence="1" id="KW-0732">Signal</keyword>
<accession>A0A8J8WCV7</accession>
<dbReference type="InterPro" id="IPR008906">
    <property type="entry name" value="HATC_C_dom"/>
</dbReference>
<dbReference type="AlphaFoldDB" id="A0A8J8WCV7"/>
<comment type="caution">
    <text evidence="3">The sequence shown here is derived from an EMBL/GenBank/DDBJ whole genome shotgun (WGS) entry which is preliminary data.</text>
</comment>
<evidence type="ECO:0000313" key="3">
    <source>
        <dbReference type="EMBL" id="KAG0698755.1"/>
    </source>
</evidence>
<evidence type="ECO:0000313" key="4">
    <source>
        <dbReference type="Proteomes" id="UP000770661"/>
    </source>
</evidence>